<feature type="region of interest" description="Disordered" evidence="1">
    <location>
        <begin position="87"/>
        <end position="107"/>
    </location>
</feature>
<feature type="compositionally biased region" description="Basic and acidic residues" evidence="1">
    <location>
        <begin position="98"/>
        <end position="107"/>
    </location>
</feature>
<comment type="caution">
    <text evidence="2">The sequence shown here is derived from an EMBL/GenBank/DDBJ whole genome shotgun (WGS) entry which is preliminary data.</text>
</comment>
<protein>
    <submittedName>
        <fullName evidence="2">Uncharacterized protein</fullName>
    </submittedName>
</protein>
<dbReference type="EMBL" id="BSER01000001">
    <property type="protein sequence ID" value="GLJ94256.1"/>
    <property type="molecule type" value="Genomic_DNA"/>
</dbReference>
<reference evidence="2" key="2">
    <citation type="submission" date="2023-01" db="EMBL/GenBank/DDBJ databases">
        <authorList>
            <person name="Sun Q."/>
            <person name="Evtushenko L."/>
        </authorList>
    </citation>
    <scope>NUCLEOTIDE SEQUENCE</scope>
    <source>
        <strain evidence="2">VKM Ac-1940</strain>
    </source>
</reference>
<gene>
    <name evidence="2" type="ORF">GCM10017591_03170</name>
</gene>
<organism evidence="2 3">
    <name type="scientific">Microbacterium dextranolyticum</name>
    <dbReference type="NCBI Taxonomy" id="36806"/>
    <lineage>
        <taxon>Bacteria</taxon>
        <taxon>Bacillati</taxon>
        <taxon>Actinomycetota</taxon>
        <taxon>Actinomycetes</taxon>
        <taxon>Micrococcales</taxon>
        <taxon>Microbacteriaceae</taxon>
        <taxon>Microbacterium</taxon>
    </lineage>
</organism>
<evidence type="ECO:0000313" key="3">
    <source>
        <dbReference type="Proteomes" id="UP001142291"/>
    </source>
</evidence>
<sequence length="107" mass="11427">MRSYPSGRSRPLSGATRVEVAEALGPSLAGRLARGAAHAVFAQEAPTAEDAAAFWRIVETGRCDLAPTRGDRVRSAVSLRSFVHGSRHRFRSAPRGGAARDDARRTA</sequence>
<keyword evidence="3" id="KW-1185">Reference proteome</keyword>
<evidence type="ECO:0000256" key="1">
    <source>
        <dbReference type="SAM" id="MobiDB-lite"/>
    </source>
</evidence>
<evidence type="ECO:0000313" key="2">
    <source>
        <dbReference type="EMBL" id="GLJ94256.1"/>
    </source>
</evidence>
<name>A0A9W6HK76_9MICO</name>
<dbReference type="AlphaFoldDB" id="A0A9W6HK76"/>
<dbReference type="Proteomes" id="UP001142291">
    <property type="component" value="Unassembled WGS sequence"/>
</dbReference>
<reference evidence="2" key="1">
    <citation type="journal article" date="2014" name="Int. J. Syst. Evol. Microbiol.">
        <title>Complete genome sequence of Corynebacterium casei LMG S-19264T (=DSM 44701T), isolated from a smear-ripened cheese.</title>
        <authorList>
            <consortium name="US DOE Joint Genome Institute (JGI-PGF)"/>
            <person name="Walter F."/>
            <person name="Albersmeier A."/>
            <person name="Kalinowski J."/>
            <person name="Ruckert C."/>
        </authorList>
    </citation>
    <scope>NUCLEOTIDE SEQUENCE</scope>
    <source>
        <strain evidence="2">VKM Ac-1940</strain>
    </source>
</reference>
<accession>A0A9W6HK76</accession>
<proteinExistence type="predicted"/>